<evidence type="ECO:0000313" key="3">
    <source>
        <dbReference type="EMBL" id="CAG5083750.1"/>
    </source>
</evidence>
<keyword evidence="5" id="KW-1185">Reference proteome</keyword>
<reference evidence="4" key="1">
    <citation type="submission" date="2021-04" db="EMBL/GenBank/DDBJ databases">
        <authorList>
            <person name="Chebbi M.A.C M."/>
        </authorList>
    </citation>
    <scope>NUCLEOTIDE SEQUENCE</scope>
</reference>
<keyword evidence="2" id="KW-0732">Signal</keyword>
<dbReference type="EMBL" id="CAJNRD030001118">
    <property type="protein sequence ID" value="CAG5083750.1"/>
    <property type="molecule type" value="Genomic_DNA"/>
</dbReference>
<feature type="compositionally biased region" description="Polar residues" evidence="1">
    <location>
        <begin position="78"/>
        <end position="93"/>
    </location>
</feature>
<evidence type="ECO:0000313" key="5">
    <source>
        <dbReference type="Proteomes" id="UP000786811"/>
    </source>
</evidence>
<protein>
    <submittedName>
        <fullName evidence="4">Uncharacterized protein</fullName>
    </submittedName>
</protein>
<dbReference type="Proteomes" id="UP000786811">
    <property type="component" value="Unassembled WGS sequence"/>
</dbReference>
<evidence type="ECO:0000256" key="2">
    <source>
        <dbReference type="SAM" id="SignalP"/>
    </source>
</evidence>
<feature type="region of interest" description="Disordered" evidence="1">
    <location>
        <begin position="36"/>
        <end position="93"/>
    </location>
</feature>
<name>A0A8J2MW67_COTCN</name>
<feature type="signal peptide" evidence="2">
    <location>
        <begin position="1"/>
        <end position="22"/>
    </location>
</feature>
<evidence type="ECO:0000313" key="4">
    <source>
        <dbReference type="EMBL" id="CAG5100457.1"/>
    </source>
</evidence>
<accession>A0A8J2MW67</accession>
<sequence>MVSAKIITILVFITANAIYSGAFPYDLPDSGFDTMNDWSPPELPDSGFDNMNDWSPPELPDSGFQDMNDWSPGIPDSGFQNMNDWSPDSPAFNQDNYSPNYPPSIYPQPIYPQPINPQPIYPQPIYPPNSNQGYQNSYNPAFSGGYPQIQYYAHDTGPITTVREYNDPISAPGYRKSYLGGIVNLEVGPSNGRRTGKETRTVRRKEWGSRRFFR</sequence>
<gene>
    <name evidence="3" type="ORF">HICCMSTLAB_LOCUS3919</name>
    <name evidence="4" type="ORF">HICCMSTLAB_LOCUS9563</name>
</gene>
<organism evidence="4 5">
    <name type="scientific">Cotesia congregata</name>
    <name type="common">Parasitoid wasp</name>
    <name type="synonym">Apanteles congregatus</name>
    <dbReference type="NCBI Taxonomy" id="51543"/>
    <lineage>
        <taxon>Eukaryota</taxon>
        <taxon>Metazoa</taxon>
        <taxon>Ecdysozoa</taxon>
        <taxon>Arthropoda</taxon>
        <taxon>Hexapoda</taxon>
        <taxon>Insecta</taxon>
        <taxon>Pterygota</taxon>
        <taxon>Neoptera</taxon>
        <taxon>Endopterygota</taxon>
        <taxon>Hymenoptera</taxon>
        <taxon>Apocrita</taxon>
        <taxon>Ichneumonoidea</taxon>
        <taxon>Braconidae</taxon>
        <taxon>Microgastrinae</taxon>
        <taxon>Cotesia</taxon>
    </lineage>
</organism>
<comment type="caution">
    <text evidence="4">The sequence shown here is derived from an EMBL/GenBank/DDBJ whole genome shotgun (WGS) entry which is preliminary data.</text>
</comment>
<dbReference type="AlphaFoldDB" id="A0A8J2MW67"/>
<evidence type="ECO:0000256" key="1">
    <source>
        <dbReference type="SAM" id="MobiDB-lite"/>
    </source>
</evidence>
<dbReference type="EMBL" id="CAJNRD030001122">
    <property type="protein sequence ID" value="CAG5100457.1"/>
    <property type="molecule type" value="Genomic_DNA"/>
</dbReference>
<proteinExistence type="predicted"/>
<feature type="chain" id="PRO_5036271422" evidence="2">
    <location>
        <begin position="23"/>
        <end position="214"/>
    </location>
</feature>